<proteinExistence type="predicted"/>
<comment type="caution">
    <text evidence="1">The sequence shown here is derived from an EMBL/GenBank/DDBJ whole genome shotgun (WGS) entry which is preliminary data.</text>
</comment>
<evidence type="ECO:0000313" key="2">
    <source>
        <dbReference type="Proteomes" id="UP001057481"/>
    </source>
</evidence>
<dbReference type="Proteomes" id="UP001057481">
    <property type="component" value="Unassembled WGS sequence"/>
</dbReference>
<protein>
    <submittedName>
        <fullName evidence="1">Uncharacterized protein</fullName>
    </submittedName>
</protein>
<keyword evidence="2" id="KW-1185">Reference proteome</keyword>
<evidence type="ECO:0000313" key="1">
    <source>
        <dbReference type="EMBL" id="MCM2436689.1"/>
    </source>
</evidence>
<name>A0ABT0VIG0_9LACO</name>
<dbReference type="EMBL" id="JAGMVS010000038">
    <property type="protein sequence ID" value="MCM2436689.1"/>
    <property type="molecule type" value="Genomic_DNA"/>
</dbReference>
<accession>A0ABT0VIG0</accession>
<gene>
    <name evidence="1" type="ORF">KAK10_01925</name>
</gene>
<reference evidence="1" key="1">
    <citation type="submission" date="2021-04" db="EMBL/GenBank/DDBJ databases">
        <title>Taxonomic assessment of Weissella genus.</title>
        <authorList>
            <person name="Fanelli F."/>
            <person name="Chieffi D."/>
            <person name="Dell'Aquila A."/>
            <person name="Gyu-Sung C."/>
            <person name="Franz C.M.A.P."/>
            <person name="Fusco V."/>
        </authorList>
    </citation>
    <scope>NUCLEOTIDE SEQUENCE</scope>
    <source>
        <strain evidence="1">LMG 25373</strain>
    </source>
</reference>
<sequence length="145" mass="15898">MRIQFYPGTELEAKLNAEATKQGVNVSILVVDALNKYYGLVGPNTKTEAQLETEVLNEVAAYVAAPFNTGTEFDLNAASTTYSQIDMTYVGKPSIVKARIGRRFAKEIGEGKFANVEQVFIENGRPKKSLGNRASLYRILSSKAD</sequence>
<dbReference type="RefSeq" id="WP_205143134.1">
    <property type="nucleotide sequence ID" value="NZ_JAFBDN010000003.1"/>
</dbReference>
<organism evidence="1 2">
    <name type="scientific">Periweissella beninensis</name>
    <dbReference type="NCBI Taxonomy" id="504936"/>
    <lineage>
        <taxon>Bacteria</taxon>
        <taxon>Bacillati</taxon>
        <taxon>Bacillota</taxon>
        <taxon>Bacilli</taxon>
        <taxon>Lactobacillales</taxon>
        <taxon>Lactobacillaceae</taxon>
        <taxon>Periweissella</taxon>
    </lineage>
</organism>